<evidence type="ECO:0000256" key="3">
    <source>
        <dbReference type="SAM" id="SignalP"/>
    </source>
</evidence>
<evidence type="ECO:0000313" key="7">
    <source>
        <dbReference type="Proteomes" id="UP001464555"/>
    </source>
</evidence>
<dbReference type="Pfam" id="PF02018">
    <property type="entry name" value="CBM_4_9"/>
    <property type="match status" value="1"/>
</dbReference>
<dbReference type="EMBL" id="JBBYHR010000009">
    <property type="protein sequence ID" value="MEL1245607.1"/>
    <property type="molecule type" value="Genomic_DNA"/>
</dbReference>
<dbReference type="InterPro" id="IPR003305">
    <property type="entry name" value="CenC_carb-bd"/>
</dbReference>
<feature type="domain" description="Secretion system C-terminal sorting" evidence="5">
    <location>
        <begin position="203"/>
        <end position="272"/>
    </location>
</feature>
<evidence type="ECO:0000256" key="2">
    <source>
        <dbReference type="ARBA" id="ARBA00022801"/>
    </source>
</evidence>
<name>A0ABU9I0E4_9FLAO</name>
<dbReference type="Gene3D" id="2.60.120.260">
    <property type="entry name" value="Galactose-binding domain-like"/>
    <property type="match status" value="1"/>
</dbReference>
<proteinExistence type="predicted"/>
<organism evidence="6 7">
    <name type="scientific">Flavobacterium arundinis</name>
    <dbReference type="NCBI Taxonomy" id="3139143"/>
    <lineage>
        <taxon>Bacteria</taxon>
        <taxon>Pseudomonadati</taxon>
        <taxon>Bacteroidota</taxon>
        <taxon>Flavobacteriia</taxon>
        <taxon>Flavobacteriales</taxon>
        <taxon>Flavobacteriaceae</taxon>
        <taxon>Flavobacterium</taxon>
    </lineage>
</organism>
<feature type="signal peptide" evidence="3">
    <location>
        <begin position="1"/>
        <end position="20"/>
    </location>
</feature>
<evidence type="ECO:0000313" key="6">
    <source>
        <dbReference type="EMBL" id="MEL1245607.1"/>
    </source>
</evidence>
<gene>
    <name evidence="6" type="ORF">AAEO56_15135</name>
</gene>
<dbReference type="Proteomes" id="UP001464555">
    <property type="component" value="Unassembled WGS sequence"/>
</dbReference>
<dbReference type="RefSeq" id="WP_341697902.1">
    <property type="nucleotide sequence ID" value="NZ_JBBYHR010000009.1"/>
</dbReference>
<reference evidence="6 7" key="1">
    <citation type="submission" date="2024-04" db="EMBL/GenBank/DDBJ databases">
        <title>Flavobacterium sp. DGU11 16S ribosomal RNA gene Genome sequencing and assembly.</title>
        <authorList>
            <person name="Park S."/>
        </authorList>
    </citation>
    <scope>NUCLEOTIDE SEQUENCE [LARGE SCALE GENOMIC DNA]</scope>
    <source>
        <strain evidence="6 7">DGU11</strain>
    </source>
</reference>
<dbReference type="InterPro" id="IPR008979">
    <property type="entry name" value="Galactose-bd-like_sf"/>
</dbReference>
<dbReference type="InterPro" id="IPR026444">
    <property type="entry name" value="Secre_tail"/>
</dbReference>
<feature type="chain" id="PRO_5046474006" evidence="3">
    <location>
        <begin position="21"/>
        <end position="273"/>
    </location>
</feature>
<keyword evidence="1 3" id="KW-0732">Signal</keyword>
<evidence type="ECO:0000256" key="1">
    <source>
        <dbReference type="ARBA" id="ARBA00022729"/>
    </source>
</evidence>
<accession>A0ABU9I0E4</accession>
<feature type="domain" description="CBM-cenC" evidence="4">
    <location>
        <begin position="22"/>
        <end position="165"/>
    </location>
</feature>
<dbReference type="NCBIfam" id="TIGR04183">
    <property type="entry name" value="Por_Secre_tail"/>
    <property type="match status" value="1"/>
</dbReference>
<dbReference type="SUPFAM" id="SSF49785">
    <property type="entry name" value="Galactose-binding domain-like"/>
    <property type="match status" value="1"/>
</dbReference>
<protein>
    <submittedName>
        <fullName evidence="6">T9SS type A sorting domain-containing protein</fullName>
    </submittedName>
</protein>
<comment type="caution">
    <text evidence="6">The sequence shown here is derived from an EMBL/GenBank/DDBJ whole genome shotgun (WGS) entry which is preliminary data.</text>
</comment>
<dbReference type="Pfam" id="PF18962">
    <property type="entry name" value="Por_Secre_tail"/>
    <property type="match status" value="1"/>
</dbReference>
<sequence length="273" mass="29270">MKKIYSLLSVIALTAISANAQNLVPNGTFEAWTAGAPEGFTITQQNATTGSVTQESGAANVHGGASSAKVMAPAGTGHVRMAVTDIPVTGGHSYTFSYWFKDESDNARGRHWAAWRDNNNTTSPQLDNNADVLRPDYYPNSTGWQLVTYTLSAPAAATHFRIDFRIYQETTGQDSGLIYYDDLSFVDNSVAGVKDNMIAGLKLYPNPLTGNVLNISTDANAVKTVAIYDVLGKQVLNTTTANTSINASNLTSGVYMVKITEEGKTATKKLVVQ</sequence>
<keyword evidence="7" id="KW-1185">Reference proteome</keyword>
<evidence type="ECO:0000259" key="4">
    <source>
        <dbReference type="Pfam" id="PF02018"/>
    </source>
</evidence>
<evidence type="ECO:0000259" key="5">
    <source>
        <dbReference type="Pfam" id="PF18962"/>
    </source>
</evidence>
<keyword evidence="2" id="KW-0378">Hydrolase</keyword>